<dbReference type="RefSeq" id="WP_115992583.1">
    <property type="nucleotide sequence ID" value="NZ_QRDY01000004.1"/>
</dbReference>
<comment type="caution">
    <text evidence="2">The sequence shown here is derived from an EMBL/GenBank/DDBJ whole genome shotgun (WGS) entry which is preliminary data.</text>
</comment>
<feature type="signal peptide" evidence="1">
    <location>
        <begin position="1"/>
        <end position="24"/>
    </location>
</feature>
<name>A0A3D9IQE6_9BACL</name>
<dbReference type="EMBL" id="QRDY01000004">
    <property type="protein sequence ID" value="RED63306.1"/>
    <property type="molecule type" value="Genomic_DNA"/>
</dbReference>
<keyword evidence="1" id="KW-0732">Signal</keyword>
<dbReference type="AlphaFoldDB" id="A0A3D9IQE6"/>
<reference evidence="2 3" key="1">
    <citation type="submission" date="2018-07" db="EMBL/GenBank/DDBJ databases">
        <title>Genomic Encyclopedia of Type Strains, Phase III (KMG-III): the genomes of soil and plant-associated and newly described type strains.</title>
        <authorList>
            <person name="Whitman W."/>
        </authorList>
    </citation>
    <scope>NUCLEOTIDE SEQUENCE [LARGE SCALE GENOMIC DNA]</scope>
    <source>
        <strain evidence="2 3">CECT 8236</strain>
    </source>
</reference>
<gene>
    <name evidence="2" type="ORF">DFP95_104301</name>
</gene>
<sequence>MKKKWMIGAVAAIFLLGNATGAWAGSAWKEVKALFNPSINVELNGEQAEGIKALQYNGSLYIPVRSVSDYFGLNSKLEFDKKANKLTIGGPMYLNLHEKWGDNSYQIIVNGNWNPSILTDTRKLYSNYYMGVDFQEETIKDITMDDYIKQSLADQFKYLHVGKQTDTKIAGVDAQVMDYQTSDTVGKLLILQKDADFVSLMFFVDKTRYQASDLKEYDKIISTFNIQ</sequence>
<accession>A0A3D9IQE6</accession>
<evidence type="ECO:0000313" key="2">
    <source>
        <dbReference type="EMBL" id="RED63306.1"/>
    </source>
</evidence>
<evidence type="ECO:0000256" key="1">
    <source>
        <dbReference type="SAM" id="SignalP"/>
    </source>
</evidence>
<keyword evidence="3" id="KW-1185">Reference proteome</keyword>
<evidence type="ECO:0000313" key="3">
    <source>
        <dbReference type="Proteomes" id="UP000256869"/>
    </source>
</evidence>
<evidence type="ECO:0008006" key="4">
    <source>
        <dbReference type="Google" id="ProtNLM"/>
    </source>
</evidence>
<proteinExistence type="predicted"/>
<dbReference type="OrthoDB" id="337615at2"/>
<dbReference type="Proteomes" id="UP000256869">
    <property type="component" value="Unassembled WGS sequence"/>
</dbReference>
<feature type="chain" id="PRO_5017774581" description="Copper amine oxidase-like protein" evidence="1">
    <location>
        <begin position="25"/>
        <end position="227"/>
    </location>
</feature>
<organism evidence="2 3">
    <name type="scientific">Cohnella lupini</name>
    <dbReference type="NCBI Taxonomy" id="1294267"/>
    <lineage>
        <taxon>Bacteria</taxon>
        <taxon>Bacillati</taxon>
        <taxon>Bacillota</taxon>
        <taxon>Bacilli</taxon>
        <taxon>Bacillales</taxon>
        <taxon>Paenibacillaceae</taxon>
        <taxon>Cohnella</taxon>
    </lineage>
</organism>
<protein>
    <recommendedName>
        <fullName evidence="4">Copper amine oxidase-like protein</fullName>
    </recommendedName>
</protein>